<keyword evidence="10" id="KW-1185">Reference proteome</keyword>
<protein>
    <submittedName>
        <fullName evidence="9">ABC transporter permease</fullName>
    </submittedName>
</protein>
<evidence type="ECO:0000259" key="8">
    <source>
        <dbReference type="PROSITE" id="PS50928"/>
    </source>
</evidence>
<keyword evidence="6 7" id="KW-0472">Membrane</keyword>
<keyword evidence="2 7" id="KW-0813">Transport</keyword>
<evidence type="ECO:0000256" key="4">
    <source>
        <dbReference type="ARBA" id="ARBA00022692"/>
    </source>
</evidence>
<feature type="transmembrane region" description="Helical" evidence="7">
    <location>
        <begin position="139"/>
        <end position="158"/>
    </location>
</feature>
<sequence>MRLEFLRSWKVITGLALLAFFALLALFGPWFVRHVLGIDPLANDISAIAQPPSGAHLLGTNQFGQDVLGQVIEGTRASMSVGLLAATIGTALAVLVGVPAGYFGGRIDTALNFVTNLFLVMPVLPLILIVAGYLRGTGLWVIALVIGVFGWSGAARTLRAQALSVSSRDFVRAMRMVGERSHRLIFFEVLPHLTGLIASMFLHAMIGAVLAEAGLAFLGISDASVVSWGTMIQSAQDQSAVLRGLWWWFVPPGLCIALIGTAASLVNFGMDELANPKLRAARSTTVRRARRLQRTARLNGGEAS</sequence>
<accession>A0A4R4TRC3</accession>
<feature type="transmembrane region" description="Helical" evidence="7">
    <location>
        <begin position="12"/>
        <end position="32"/>
    </location>
</feature>
<keyword evidence="4 7" id="KW-0812">Transmembrane</keyword>
<dbReference type="AlphaFoldDB" id="A0A4R4TRC3"/>
<feature type="transmembrane region" description="Helical" evidence="7">
    <location>
        <begin position="110"/>
        <end position="133"/>
    </location>
</feature>
<feature type="domain" description="ABC transmembrane type-1" evidence="8">
    <location>
        <begin position="79"/>
        <end position="267"/>
    </location>
</feature>
<comment type="subcellular location">
    <subcellularLocation>
        <location evidence="1 7">Cell membrane</location>
        <topology evidence="1 7">Multi-pass membrane protein</topology>
    </subcellularLocation>
</comment>
<proteinExistence type="inferred from homology"/>
<dbReference type="PANTHER" id="PTHR43386:SF1">
    <property type="entry name" value="D,D-DIPEPTIDE TRANSPORT SYSTEM PERMEASE PROTEIN DDPC-RELATED"/>
    <property type="match status" value="1"/>
</dbReference>
<dbReference type="Pfam" id="PF00528">
    <property type="entry name" value="BPD_transp_1"/>
    <property type="match status" value="1"/>
</dbReference>
<dbReference type="OrthoDB" id="6637947at2"/>
<comment type="similarity">
    <text evidence="7">Belongs to the binding-protein-dependent transport system permease family.</text>
</comment>
<comment type="caution">
    <text evidence="9">The sequence shown here is derived from an EMBL/GenBank/DDBJ whole genome shotgun (WGS) entry which is preliminary data.</text>
</comment>
<reference evidence="9 10" key="1">
    <citation type="submission" date="2019-03" db="EMBL/GenBank/DDBJ databases">
        <title>Draft genome sequences of novel Actinobacteria.</title>
        <authorList>
            <person name="Sahin N."/>
            <person name="Ay H."/>
            <person name="Saygin H."/>
        </authorList>
    </citation>
    <scope>NUCLEOTIDE SEQUENCE [LARGE SCALE GENOMIC DNA]</scope>
    <source>
        <strain evidence="9 10">DSM 41900</strain>
    </source>
</reference>
<dbReference type="InterPro" id="IPR000515">
    <property type="entry name" value="MetI-like"/>
</dbReference>
<dbReference type="SUPFAM" id="SSF161098">
    <property type="entry name" value="MetI-like"/>
    <property type="match status" value="1"/>
</dbReference>
<dbReference type="InterPro" id="IPR050366">
    <property type="entry name" value="BP-dependent_transpt_permease"/>
</dbReference>
<dbReference type="PROSITE" id="PS50928">
    <property type="entry name" value="ABC_TM1"/>
    <property type="match status" value="1"/>
</dbReference>
<feature type="transmembrane region" description="Helical" evidence="7">
    <location>
        <begin position="81"/>
        <end position="103"/>
    </location>
</feature>
<dbReference type="Proteomes" id="UP000295345">
    <property type="component" value="Unassembled WGS sequence"/>
</dbReference>
<dbReference type="GO" id="GO:0005886">
    <property type="term" value="C:plasma membrane"/>
    <property type="evidence" value="ECO:0007669"/>
    <property type="project" value="UniProtKB-SubCell"/>
</dbReference>
<evidence type="ECO:0000256" key="6">
    <source>
        <dbReference type="ARBA" id="ARBA00023136"/>
    </source>
</evidence>
<evidence type="ECO:0000256" key="1">
    <source>
        <dbReference type="ARBA" id="ARBA00004651"/>
    </source>
</evidence>
<name>A0A4R4TRC3_9ACTN</name>
<dbReference type="RefSeq" id="WP_132816941.1">
    <property type="nucleotide sequence ID" value="NZ_SMKI01000047.1"/>
</dbReference>
<feature type="transmembrane region" description="Helical" evidence="7">
    <location>
        <begin position="245"/>
        <end position="269"/>
    </location>
</feature>
<evidence type="ECO:0000256" key="5">
    <source>
        <dbReference type="ARBA" id="ARBA00022989"/>
    </source>
</evidence>
<dbReference type="EMBL" id="SMKI01000047">
    <property type="protein sequence ID" value="TDC77743.1"/>
    <property type="molecule type" value="Genomic_DNA"/>
</dbReference>
<dbReference type="CDD" id="cd06261">
    <property type="entry name" value="TM_PBP2"/>
    <property type="match status" value="1"/>
</dbReference>
<dbReference type="GO" id="GO:0055085">
    <property type="term" value="P:transmembrane transport"/>
    <property type="evidence" value="ECO:0007669"/>
    <property type="project" value="InterPro"/>
</dbReference>
<organism evidence="9 10">
    <name type="scientific">Streptomyces hainanensis</name>
    <dbReference type="NCBI Taxonomy" id="402648"/>
    <lineage>
        <taxon>Bacteria</taxon>
        <taxon>Bacillati</taxon>
        <taxon>Actinomycetota</taxon>
        <taxon>Actinomycetes</taxon>
        <taxon>Kitasatosporales</taxon>
        <taxon>Streptomycetaceae</taxon>
        <taxon>Streptomyces</taxon>
    </lineage>
</organism>
<dbReference type="InterPro" id="IPR035906">
    <property type="entry name" value="MetI-like_sf"/>
</dbReference>
<evidence type="ECO:0000313" key="10">
    <source>
        <dbReference type="Proteomes" id="UP000295345"/>
    </source>
</evidence>
<dbReference type="Gene3D" id="1.10.3720.10">
    <property type="entry name" value="MetI-like"/>
    <property type="match status" value="1"/>
</dbReference>
<keyword evidence="3" id="KW-1003">Cell membrane</keyword>
<dbReference type="PANTHER" id="PTHR43386">
    <property type="entry name" value="OLIGOPEPTIDE TRANSPORT SYSTEM PERMEASE PROTEIN APPC"/>
    <property type="match status" value="1"/>
</dbReference>
<gene>
    <name evidence="9" type="ORF">E1283_06580</name>
</gene>
<evidence type="ECO:0000256" key="2">
    <source>
        <dbReference type="ARBA" id="ARBA00022448"/>
    </source>
</evidence>
<evidence type="ECO:0000313" key="9">
    <source>
        <dbReference type="EMBL" id="TDC77743.1"/>
    </source>
</evidence>
<keyword evidence="5 7" id="KW-1133">Transmembrane helix</keyword>
<feature type="transmembrane region" description="Helical" evidence="7">
    <location>
        <begin position="184"/>
        <end position="211"/>
    </location>
</feature>
<evidence type="ECO:0000256" key="7">
    <source>
        <dbReference type="RuleBase" id="RU363032"/>
    </source>
</evidence>
<evidence type="ECO:0000256" key="3">
    <source>
        <dbReference type="ARBA" id="ARBA00022475"/>
    </source>
</evidence>